<sequence>MKANTKNFQFKQFTIWGGHSGMPVSTDGVLLGAWAKLSDRRHLLDIGTGTGLLTLMCAQRQPNLLLTSIDIDPHATEAAQTNFSASPWAERITLRHYDVSAFTRDNLAQFDGIICNPPYFNSGEQSAWVSRATARHTSTLSHPELLSCCEKLLQPQGTASFILPSVEAEQFIELAIAQKWQLTRLCKVKTTARKNHSRYLFELQLIECTRTKTEESELIIHQNEGYSRQFVALTQSFYLKM</sequence>
<dbReference type="PROSITE" id="PS00092">
    <property type="entry name" value="N6_MTASE"/>
    <property type="match status" value="1"/>
</dbReference>
<comment type="function">
    <text evidence="6">Specifically methylates the adenine in position 37 of tRNA(1)(Val) (anticodon cmo5UAC).</text>
</comment>
<organism evidence="8 9">
    <name type="scientific">Vibrio ezurae NBRC 102218</name>
    <dbReference type="NCBI Taxonomy" id="1219080"/>
    <lineage>
        <taxon>Bacteria</taxon>
        <taxon>Pseudomonadati</taxon>
        <taxon>Pseudomonadota</taxon>
        <taxon>Gammaproteobacteria</taxon>
        <taxon>Vibrionales</taxon>
        <taxon>Vibrionaceae</taxon>
        <taxon>Vibrio</taxon>
    </lineage>
</organism>
<dbReference type="InterPro" id="IPR022882">
    <property type="entry name" value="tRNA_adenine-N6_MeTrfase"/>
</dbReference>
<comment type="catalytic activity">
    <reaction evidence="6">
        <text>adenosine(37) in tRNA1(Val) + S-adenosyl-L-methionine = N(6)-methyladenosine(37) in tRNA1(Val) + S-adenosyl-L-homocysteine + H(+)</text>
        <dbReference type="Rhea" id="RHEA:43160"/>
        <dbReference type="Rhea" id="RHEA-COMP:10369"/>
        <dbReference type="Rhea" id="RHEA-COMP:10370"/>
        <dbReference type="ChEBI" id="CHEBI:15378"/>
        <dbReference type="ChEBI" id="CHEBI:57856"/>
        <dbReference type="ChEBI" id="CHEBI:59789"/>
        <dbReference type="ChEBI" id="CHEBI:74411"/>
        <dbReference type="ChEBI" id="CHEBI:74449"/>
        <dbReference type="EC" id="2.1.1.223"/>
    </reaction>
</comment>
<reference evidence="8 9" key="1">
    <citation type="submission" date="2013-09" db="EMBL/GenBank/DDBJ databases">
        <title>Whole genome shotgun sequence of Vibrio ezurae NBRC 102218.</title>
        <authorList>
            <person name="Yoshida I."/>
            <person name="Hosoyama A."/>
            <person name="Numata M."/>
            <person name="Hashimoto M."/>
            <person name="Hosoyama Y."/>
            <person name="Tsuchikane K."/>
            <person name="Noguchi M."/>
            <person name="Hirakata S."/>
            <person name="Ichikawa N."/>
            <person name="Ohji S."/>
            <person name="Yamazoe A."/>
            <person name="Fujita N."/>
        </authorList>
    </citation>
    <scope>NUCLEOTIDE SEQUENCE [LARGE SCALE GENOMIC DNA]</scope>
    <source>
        <strain evidence="8 9">NBRC 102218</strain>
    </source>
</reference>
<keyword evidence="1 6" id="KW-0963">Cytoplasm</keyword>
<name>U3CRK3_9VIBR</name>
<dbReference type="GO" id="GO:0005737">
    <property type="term" value="C:cytoplasm"/>
    <property type="evidence" value="ECO:0007669"/>
    <property type="project" value="UniProtKB-SubCell"/>
</dbReference>
<dbReference type="CDD" id="cd02440">
    <property type="entry name" value="AdoMet_MTases"/>
    <property type="match status" value="1"/>
</dbReference>
<dbReference type="AlphaFoldDB" id="U3CRK3"/>
<comment type="subcellular location">
    <subcellularLocation>
        <location evidence="6">Cytoplasm</location>
    </subcellularLocation>
</comment>
<protein>
    <recommendedName>
        <fullName evidence="6">tRNA1(Val) (adenine(37)-N6)-methyltransferase</fullName>
        <ecNumber evidence="6">2.1.1.223</ecNumber>
    </recommendedName>
    <alternativeName>
        <fullName evidence="6">tRNA m6A37 methyltransferase</fullName>
    </alternativeName>
</protein>
<dbReference type="STRING" id="1219080.VEZ01S_39_00160"/>
<evidence type="ECO:0000256" key="1">
    <source>
        <dbReference type="ARBA" id="ARBA00022490"/>
    </source>
</evidence>
<dbReference type="Pfam" id="PF05175">
    <property type="entry name" value="MTS"/>
    <property type="match status" value="1"/>
</dbReference>
<evidence type="ECO:0000256" key="2">
    <source>
        <dbReference type="ARBA" id="ARBA00022603"/>
    </source>
</evidence>
<dbReference type="OrthoDB" id="5383291at2"/>
<evidence type="ECO:0000313" key="9">
    <source>
        <dbReference type="Proteomes" id="UP000016562"/>
    </source>
</evidence>
<dbReference type="InterPro" id="IPR029063">
    <property type="entry name" value="SAM-dependent_MTases_sf"/>
</dbReference>
<dbReference type="EC" id="2.1.1.223" evidence="6"/>
<evidence type="ECO:0000313" key="8">
    <source>
        <dbReference type="EMBL" id="GAD80718.1"/>
    </source>
</evidence>
<dbReference type="InterPro" id="IPR002052">
    <property type="entry name" value="DNA_methylase_N6_adenine_CS"/>
</dbReference>
<dbReference type="GO" id="GO:0003676">
    <property type="term" value="F:nucleic acid binding"/>
    <property type="evidence" value="ECO:0007669"/>
    <property type="project" value="InterPro"/>
</dbReference>
<dbReference type="InterPro" id="IPR007848">
    <property type="entry name" value="Small_mtfrase_dom"/>
</dbReference>
<evidence type="ECO:0000256" key="4">
    <source>
        <dbReference type="ARBA" id="ARBA00022691"/>
    </source>
</evidence>
<keyword evidence="2 6" id="KW-0489">Methyltransferase</keyword>
<evidence type="ECO:0000259" key="7">
    <source>
        <dbReference type="Pfam" id="PF05175"/>
    </source>
</evidence>
<keyword evidence="9" id="KW-1185">Reference proteome</keyword>
<dbReference type="RefSeq" id="WP_021714420.1">
    <property type="nucleotide sequence ID" value="NZ_BATM01000039.1"/>
</dbReference>
<dbReference type="HAMAP" id="MF_01872">
    <property type="entry name" value="tRNA_methyltr_YfiC"/>
    <property type="match status" value="1"/>
</dbReference>
<dbReference type="GO" id="GO:0032259">
    <property type="term" value="P:methylation"/>
    <property type="evidence" value="ECO:0007669"/>
    <property type="project" value="UniProtKB-KW"/>
</dbReference>
<keyword evidence="5 6" id="KW-0819">tRNA processing</keyword>
<dbReference type="SUPFAM" id="SSF53335">
    <property type="entry name" value="S-adenosyl-L-methionine-dependent methyltransferases"/>
    <property type="match status" value="1"/>
</dbReference>
<comment type="similarity">
    <text evidence="6">Belongs to the methyltransferase superfamily. tRNA (adenine-N(6)-)-methyltransferase family.</text>
</comment>
<dbReference type="GO" id="GO:0008033">
    <property type="term" value="P:tRNA processing"/>
    <property type="evidence" value="ECO:0007669"/>
    <property type="project" value="UniProtKB-UniRule"/>
</dbReference>
<keyword evidence="4 6" id="KW-0949">S-adenosyl-L-methionine</keyword>
<dbReference type="PANTHER" id="PTHR47739:SF1">
    <property type="entry name" value="TRNA1(VAL) (ADENINE(37)-N6)-METHYLTRANSFERASE"/>
    <property type="match status" value="1"/>
</dbReference>
<comment type="caution">
    <text evidence="8">The sequence shown here is derived from an EMBL/GenBank/DDBJ whole genome shotgun (WGS) entry which is preliminary data.</text>
</comment>
<keyword evidence="3 6" id="KW-0808">Transferase</keyword>
<dbReference type="Proteomes" id="UP000016562">
    <property type="component" value="Unassembled WGS sequence"/>
</dbReference>
<dbReference type="eggNOG" id="COG4123">
    <property type="taxonomic scope" value="Bacteria"/>
</dbReference>
<dbReference type="GO" id="GO:0016430">
    <property type="term" value="F:tRNA (adenine-N6)-methyltransferase activity"/>
    <property type="evidence" value="ECO:0007669"/>
    <property type="project" value="UniProtKB-UniRule"/>
</dbReference>
<dbReference type="InterPro" id="IPR050210">
    <property type="entry name" value="tRNA_Adenine-N(6)_MTase"/>
</dbReference>
<dbReference type="Gene3D" id="3.40.50.150">
    <property type="entry name" value="Vaccinia Virus protein VP39"/>
    <property type="match status" value="1"/>
</dbReference>
<dbReference type="PANTHER" id="PTHR47739">
    <property type="entry name" value="TRNA1(VAL) (ADENINE(37)-N6)-METHYLTRANSFERASE"/>
    <property type="match status" value="1"/>
</dbReference>
<evidence type="ECO:0000256" key="3">
    <source>
        <dbReference type="ARBA" id="ARBA00022679"/>
    </source>
</evidence>
<evidence type="ECO:0000256" key="6">
    <source>
        <dbReference type="HAMAP-Rule" id="MF_01872"/>
    </source>
</evidence>
<gene>
    <name evidence="8" type="ORF">VEZ01S_39_00160</name>
</gene>
<evidence type="ECO:0000256" key="5">
    <source>
        <dbReference type="ARBA" id="ARBA00022694"/>
    </source>
</evidence>
<proteinExistence type="inferred from homology"/>
<dbReference type="EMBL" id="BATM01000039">
    <property type="protein sequence ID" value="GAD80718.1"/>
    <property type="molecule type" value="Genomic_DNA"/>
</dbReference>
<feature type="domain" description="Methyltransferase small" evidence="7">
    <location>
        <begin position="39"/>
        <end position="127"/>
    </location>
</feature>
<accession>U3CRK3</accession>